<dbReference type="PANTHER" id="PTHR40261">
    <property type="match status" value="1"/>
</dbReference>
<keyword evidence="4" id="KW-0411">Iron-sulfur</keyword>
<dbReference type="GO" id="GO:0051537">
    <property type="term" value="F:2 iron, 2 sulfur cluster binding"/>
    <property type="evidence" value="ECO:0007669"/>
    <property type="project" value="UniProtKB-KW"/>
</dbReference>
<sequence length="129" mass="14314">MSTALGQSLHQPEEQILCRLDDLPEGQSKGFALDPAARYADILVVRTPAGIYAYRNRCPHTFAPMEWEPDEFLDLTGTVIQCGIHGALFRIEDGYCVSGPCVRQSLQRIAVTVREGWLVALESLGRSHD</sequence>
<organism evidence="6 7">
    <name type="scientific">Candidatus Contendobacter odensis Run_B_J11</name>
    <dbReference type="NCBI Taxonomy" id="1400861"/>
    <lineage>
        <taxon>Bacteria</taxon>
        <taxon>Pseudomonadati</taxon>
        <taxon>Pseudomonadota</taxon>
        <taxon>Gammaproteobacteria</taxon>
        <taxon>Candidatus Competibacteraceae</taxon>
        <taxon>Candidatus Contendibacter</taxon>
    </lineage>
</organism>
<dbReference type="Pfam" id="PF00355">
    <property type="entry name" value="Rieske"/>
    <property type="match status" value="1"/>
</dbReference>
<keyword evidence="1" id="KW-0001">2Fe-2S</keyword>
<evidence type="ECO:0000313" key="7">
    <source>
        <dbReference type="Proteomes" id="UP000019184"/>
    </source>
</evidence>
<keyword evidence="7" id="KW-1185">Reference proteome</keyword>
<dbReference type="PROSITE" id="PS51296">
    <property type="entry name" value="RIESKE"/>
    <property type="match status" value="1"/>
</dbReference>
<dbReference type="Proteomes" id="UP000019184">
    <property type="component" value="Unassembled WGS sequence"/>
</dbReference>
<name>A0A7U7J660_9GAMM</name>
<evidence type="ECO:0000256" key="1">
    <source>
        <dbReference type="ARBA" id="ARBA00022714"/>
    </source>
</evidence>
<gene>
    <name evidence="6" type="ORF">BN874_770117</name>
</gene>
<evidence type="ECO:0000259" key="5">
    <source>
        <dbReference type="PROSITE" id="PS51296"/>
    </source>
</evidence>
<dbReference type="OrthoDB" id="9794779at2"/>
<evidence type="ECO:0000256" key="3">
    <source>
        <dbReference type="ARBA" id="ARBA00023004"/>
    </source>
</evidence>
<comment type="caution">
    <text evidence="6">The sequence shown here is derived from an EMBL/GenBank/DDBJ whole genome shotgun (WGS) entry which is preliminary data.</text>
</comment>
<protein>
    <submittedName>
        <fullName evidence="6">Rieske (2Fe-2S) protein</fullName>
    </submittedName>
</protein>
<dbReference type="Gene3D" id="2.102.10.10">
    <property type="entry name" value="Rieske [2Fe-2S] iron-sulphur domain"/>
    <property type="match status" value="1"/>
</dbReference>
<evidence type="ECO:0000256" key="4">
    <source>
        <dbReference type="ARBA" id="ARBA00023014"/>
    </source>
</evidence>
<dbReference type="AlphaFoldDB" id="A0A7U7J660"/>
<dbReference type="PANTHER" id="PTHR40261:SF1">
    <property type="entry name" value="RIESKE DOMAIN-CONTAINING PROTEIN"/>
    <property type="match status" value="1"/>
</dbReference>
<evidence type="ECO:0000256" key="2">
    <source>
        <dbReference type="ARBA" id="ARBA00022723"/>
    </source>
</evidence>
<accession>A0A7U7J660</accession>
<proteinExistence type="predicted"/>
<dbReference type="GO" id="GO:0046872">
    <property type="term" value="F:metal ion binding"/>
    <property type="evidence" value="ECO:0007669"/>
    <property type="project" value="UniProtKB-KW"/>
</dbReference>
<reference evidence="6 7" key="1">
    <citation type="journal article" date="2014" name="ISME J.">
        <title>Candidatus Competibacter-lineage genomes retrieved from metagenomes reveal functional metabolic diversity.</title>
        <authorList>
            <person name="McIlroy S.J."/>
            <person name="Albertsen M."/>
            <person name="Andresen E.K."/>
            <person name="Saunders A.M."/>
            <person name="Kristiansen R."/>
            <person name="Stokholm-Bjerregaard M."/>
            <person name="Nielsen K.L."/>
            <person name="Nielsen P.H."/>
        </authorList>
    </citation>
    <scope>NUCLEOTIDE SEQUENCE [LARGE SCALE GENOMIC DNA]</scope>
    <source>
        <strain evidence="6 7">Run_B_J11</strain>
    </source>
</reference>
<dbReference type="RefSeq" id="WP_051498096.1">
    <property type="nucleotide sequence ID" value="NZ_CBTK010000295.1"/>
</dbReference>
<dbReference type="EMBL" id="CBTK010000295">
    <property type="protein sequence ID" value="CDH47267.1"/>
    <property type="molecule type" value="Genomic_DNA"/>
</dbReference>
<dbReference type="CDD" id="cd03467">
    <property type="entry name" value="Rieske"/>
    <property type="match status" value="1"/>
</dbReference>
<keyword evidence="2" id="KW-0479">Metal-binding</keyword>
<dbReference type="SUPFAM" id="SSF50022">
    <property type="entry name" value="ISP domain"/>
    <property type="match status" value="1"/>
</dbReference>
<dbReference type="InterPro" id="IPR036922">
    <property type="entry name" value="Rieske_2Fe-2S_sf"/>
</dbReference>
<dbReference type="InterPro" id="IPR017941">
    <property type="entry name" value="Rieske_2Fe-2S"/>
</dbReference>
<keyword evidence="3" id="KW-0408">Iron</keyword>
<feature type="domain" description="Rieske" evidence="5">
    <location>
        <begin position="15"/>
        <end position="120"/>
    </location>
</feature>
<evidence type="ECO:0000313" key="6">
    <source>
        <dbReference type="EMBL" id="CDH47267.1"/>
    </source>
</evidence>